<dbReference type="EMBL" id="GL890975">
    <property type="protein sequence ID" value="EGJ28368.1"/>
    <property type="molecule type" value="Genomic_DNA"/>
</dbReference>
<gene>
    <name evidence="2" type="ORF">LYNGBM3L_75010</name>
</gene>
<dbReference type="Pfam" id="PF01385">
    <property type="entry name" value="OrfB_IS605"/>
    <property type="match status" value="1"/>
</dbReference>
<dbReference type="AlphaFoldDB" id="F4Y449"/>
<organism evidence="2 3">
    <name type="scientific">Moorena producens 3L</name>
    <dbReference type="NCBI Taxonomy" id="489825"/>
    <lineage>
        <taxon>Bacteria</taxon>
        <taxon>Bacillati</taxon>
        <taxon>Cyanobacteriota</taxon>
        <taxon>Cyanophyceae</taxon>
        <taxon>Coleofasciculales</taxon>
        <taxon>Coleofasciculaceae</taxon>
        <taxon>Moorena</taxon>
    </lineage>
</organism>
<dbReference type="InterPro" id="IPR001959">
    <property type="entry name" value="Transposase"/>
</dbReference>
<proteinExistence type="predicted"/>
<evidence type="ECO:0000313" key="3">
    <source>
        <dbReference type="Proteomes" id="UP000003959"/>
    </source>
</evidence>
<sequence>MWRFDKKQIKRVRIVRRADGYYVQFCVQVDINEELEPTGNTIGLDVGLKDFYTDSDGHAEPNPRFYRTGEKRLKFYQRRVSRKQKGSTNRRKAINRLGRTHLKISRQLEVHPKRLGTKLPQDSGAFMGDRLCIKGLNLL</sequence>
<accession>F4Y449</accession>
<reference evidence="3" key="1">
    <citation type="journal article" date="2011" name="Proc. Natl. Acad. Sci. U.S.A.">
        <title>Genomic insights into the physiology and ecology of the marine filamentous cyanobacterium Lyngbya majuscula.</title>
        <authorList>
            <person name="Jones A.C."/>
            <person name="Monroe E.A."/>
            <person name="Podell S."/>
            <person name="Hess W.R."/>
            <person name="Klages S."/>
            <person name="Esquenazi E."/>
            <person name="Niessen S."/>
            <person name="Hoover H."/>
            <person name="Rothmann M."/>
            <person name="Lasken R.S."/>
            <person name="Yates J.R.III."/>
            <person name="Reinhardt R."/>
            <person name="Kube M."/>
            <person name="Burkart M.D."/>
            <person name="Allen E.E."/>
            <person name="Dorrestein P.C."/>
            <person name="Gerwick W.H."/>
            <person name="Gerwick L."/>
        </authorList>
    </citation>
    <scope>NUCLEOTIDE SEQUENCE [LARGE SCALE GENOMIC DNA]</scope>
    <source>
        <strain evidence="3">3L</strain>
    </source>
</reference>
<name>F4Y449_9CYAN</name>
<dbReference type="eggNOG" id="COG0675">
    <property type="taxonomic scope" value="Bacteria"/>
</dbReference>
<protein>
    <submittedName>
        <fullName evidence="2">Transposase</fullName>
    </submittedName>
</protein>
<keyword evidence="3" id="KW-1185">Reference proteome</keyword>
<evidence type="ECO:0000259" key="1">
    <source>
        <dbReference type="Pfam" id="PF01385"/>
    </source>
</evidence>
<dbReference type="Proteomes" id="UP000003959">
    <property type="component" value="Unassembled WGS sequence"/>
</dbReference>
<dbReference type="HOGENOM" id="CLU_1842860_0_0_3"/>
<evidence type="ECO:0000313" key="2">
    <source>
        <dbReference type="EMBL" id="EGJ28368.1"/>
    </source>
</evidence>
<feature type="domain" description="Probable transposase IS891/IS1136/IS1341" evidence="1">
    <location>
        <begin position="24"/>
        <end position="109"/>
    </location>
</feature>